<feature type="compositionally biased region" description="Basic residues" evidence="1">
    <location>
        <begin position="248"/>
        <end position="264"/>
    </location>
</feature>
<dbReference type="Pfam" id="PF15262">
    <property type="entry name" value="DUF4592"/>
    <property type="match status" value="1"/>
</dbReference>
<feature type="region of interest" description="Disordered" evidence="1">
    <location>
        <begin position="142"/>
        <end position="172"/>
    </location>
</feature>
<evidence type="ECO:0000313" key="4">
    <source>
        <dbReference type="Proteomes" id="UP000325440"/>
    </source>
</evidence>
<feature type="region of interest" description="Disordered" evidence="1">
    <location>
        <begin position="187"/>
        <end position="317"/>
    </location>
</feature>
<feature type="compositionally biased region" description="Polar residues" evidence="1">
    <location>
        <begin position="13"/>
        <end position="25"/>
    </location>
</feature>
<gene>
    <name evidence="3" type="ORF">CINCED_3A003599</name>
</gene>
<dbReference type="AlphaFoldDB" id="A0A5E4MJ72"/>
<organism evidence="3 4">
    <name type="scientific">Cinara cedri</name>
    <dbReference type="NCBI Taxonomy" id="506608"/>
    <lineage>
        <taxon>Eukaryota</taxon>
        <taxon>Metazoa</taxon>
        <taxon>Ecdysozoa</taxon>
        <taxon>Arthropoda</taxon>
        <taxon>Hexapoda</taxon>
        <taxon>Insecta</taxon>
        <taxon>Pterygota</taxon>
        <taxon>Neoptera</taxon>
        <taxon>Paraneoptera</taxon>
        <taxon>Hemiptera</taxon>
        <taxon>Sternorrhyncha</taxon>
        <taxon>Aphidomorpha</taxon>
        <taxon>Aphidoidea</taxon>
        <taxon>Aphididae</taxon>
        <taxon>Lachninae</taxon>
        <taxon>Cinara</taxon>
    </lineage>
</organism>
<feature type="compositionally biased region" description="Polar residues" evidence="1">
    <location>
        <begin position="187"/>
        <end position="200"/>
    </location>
</feature>
<feature type="compositionally biased region" description="Gly residues" evidence="1">
    <location>
        <begin position="554"/>
        <end position="565"/>
    </location>
</feature>
<sequence>MILIHTIMSCLRESSPQPEHVSNQRPEPKRRRFHPLRGLRRIFRRKPPSPEPNEVKSCDDVIEPSSLNTSRCRSTSQLIDEPFTRRRSLHSTLLSVSHDSVFNPEQHSGQFGSESTLSVPRLEFPPANIQAELLEAVRRRRKIQNDDDSDVDEEDLGLPRSPSMHSPTIAPGNDLLLSKELINKSSHSTCSDGSLLSMGSSEMDEDSFGLHNSRHSSKLSLHDKRTSQTYPDSSDGDSSTSVPLSHSAAKHRIAIRPKRKHGNPRSKNPLTVTNALPATPEVNEEHSGLSTSPETNKPLQTAADSTTDGTTTTTTNTSTTTITTITVTSTNTTATTTTTSAALVTVTCPIDGDGDGDGATTVGSCDLDTSVDEISVENVPRREEGFFHRLLSRRSTKKKAATTKCSSAEDVDVDTFLFDETMGPKPRQREEPPPAGRMQLSYPPDLPPDRQPPHPRDATTVAENIFGSADTFVPIKRSFSIGQQMVGGGDDDLTSCSGGGESSSVQKSSSSDSVSSTALDDSIASVVVEPATVVAGDERRRSYSSSDSDHLVNGGEGGGGGGGGVNLYQHQHHQNYHQRPVPAPRPSKLFNGGGGPTDVVIRRKKRDDLQQPELFKVFARRSLKLGKDGEPELLLTIGVDVENDDGDGDDEDDYGDKEDNDEEARTVENGRVTAAVADDQKPHHRESDVDVNENRTAAVAEVVPQFKGIQQRREEWEKLLQQQRN</sequence>
<feature type="compositionally biased region" description="Basic and acidic residues" evidence="1">
    <location>
        <begin position="447"/>
        <end position="457"/>
    </location>
</feature>
<feature type="compositionally biased region" description="Acidic residues" evidence="1">
    <location>
        <begin position="641"/>
        <end position="662"/>
    </location>
</feature>
<evidence type="ECO:0000259" key="2">
    <source>
        <dbReference type="Pfam" id="PF15262"/>
    </source>
</evidence>
<feature type="compositionally biased region" description="Acidic residues" evidence="1">
    <location>
        <begin position="146"/>
        <end position="156"/>
    </location>
</feature>
<feature type="compositionally biased region" description="Low complexity" evidence="1">
    <location>
        <begin position="301"/>
        <end position="317"/>
    </location>
</feature>
<feature type="compositionally biased region" description="Low complexity" evidence="1">
    <location>
        <begin position="502"/>
        <end position="516"/>
    </location>
</feature>
<feature type="region of interest" description="Disordered" evidence="1">
    <location>
        <begin position="483"/>
        <end position="599"/>
    </location>
</feature>
<feature type="region of interest" description="Disordered" evidence="1">
    <location>
        <begin position="638"/>
        <end position="693"/>
    </location>
</feature>
<dbReference type="EMBL" id="CABPRJ010000954">
    <property type="protein sequence ID" value="VVC32250.1"/>
    <property type="molecule type" value="Genomic_DNA"/>
</dbReference>
<feature type="compositionally biased region" description="Polar residues" evidence="1">
    <location>
        <begin position="288"/>
        <end position="299"/>
    </location>
</feature>
<evidence type="ECO:0000256" key="1">
    <source>
        <dbReference type="SAM" id="MobiDB-lite"/>
    </source>
</evidence>
<name>A0A5E4MJ72_9HEMI</name>
<feature type="domain" description="DUF4592" evidence="2">
    <location>
        <begin position="144"/>
        <end position="260"/>
    </location>
</feature>
<evidence type="ECO:0000313" key="3">
    <source>
        <dbReference type="EMBL" id="VVC32250.1"/>
    </source>
</evidence>
<proteinExistence type="predicted"/>
<feature type="compositionally biased region" description="Basic residues" evidence="1">
    <location>
        <begin position="28"/>
        <end position="37"/>
    </location>
</feature>
<accession>A0A5E4MJ72</accession>
<keyword evidence="4" id="KW-1185">Reference proteome</keyword>
<dbReference type="OrthoDB" id="6621371at2759"/>
<feature type="compositionally biased region" description="Basic and acidic residues" evidence="1">
    <location>
        <begin position="678"/>
        <end position="688"/>
    </location>
</feature>
<dbReference type="InterPro" id="IPR028030">
    <property type="entry name" value="DUF4592"/>
</dbReference>
<protein>
    <recommendedName>
        <fullName evidence="2">DUF4592 domain-containing protein</fullName>
    </recommendedName>
</protein>
<feature type="region of interest" description="Disordered" evidence="1">
    <location>
        <begin position="13"/>
        <end position="37"/>
    </location>
</feature>
<feature type="compositionally biased region" description="Polar residues" evidence="1">
    <location>
        <begin position="227"/>
        <end position="244"/>
    </location>
</feature>
<feature type="compositionally biased region" description="Polar residues" evidence="1">
    <location>
        <begin position="265"/>
        <end position="276"/>
    </location>
</feature>
<feature type="region of interest" description="Disordered" evidence="1">
    <location>
        <begin position="417"/>
        <end position="458"/>
    </location>
</feature>
<reference evidence="3 4" key="1">
    <citation type="submission" date="2019-08" db="EMBL/GenBank/DDBJ databases">
        <authorList>
            <person name="Alioto T."/>
            <person name="Alioto T."/>
            <person name="Gomez Garrido J."/>
        </authorList>
    </citation>
    <scope>NUCLEOTIDE SEQUENCE [LARGE SCALE GENOMIC DNA]</scope>
</reference>
<dbReference type="Proteomes" id="UP000325440">
    <property type="component" value="Unassembled WGS sequence"/>
</dbReference>